<gene>
    <name evidence="3" type="ORF">J1899_08160</name>
</gene>
<dbReference type="RefSeq" id="WP_214478366.1">
    <property type="nucleotide sequence ID" value="NZ_CP071709.1"/>
</dbReference>
<dbReference type="CDD" id="cd02696">
    <property type="entry name" value="MurNAc-LAA"/>
    <property type="match status" value="1"/>
</dbReference>
<keyword evidence="1" id="KW-0378">Hydrolase</keyword>
<protein>
    <submittedName>
        <fullName evidence="3">N-acetylmuramoyl-L-alanine amidase</fullName>
    </submittedName>
</protein>
<keyword evidence="4" id="KW-1185">Reference proteome</keyword>
<accession>A0ABX8FG58</accession>
<dbReference type="Proteomes" id="UP000679247">
    <property type="component" value="Chromosome"/>
</dbReference>
<dbReference type="InterPro" id="IPR002508">
    <property type="entry name" value="MurNAc-LAA_cat"/>
</dbReference>
<dbReference type="SMART" id="SM00646">
    <property type="entry name" value="Ami_3"/>
    <property type="match status" value="1"/>
</dbReference>
<dbReference type="PANTHER" id="PTHR30404:SF0">
    <property type="entry name" value="N-ACETYLMURAMOYL-L-ALANINE AMIDASE AMIC"/>
    <property type="match status" value="1"/>
</dbReference>
<dbReference type="Pfam" id="PF01520">
    <property type="entry name" value="Amidase_3"/>
    <property type="match status" value="1"/>
</dbReference>
<dbReference type="InterPro" id="IPR050695">
    <property type="entry name" value="N-acetylmuramoyl_amidase_3"/>
</dbReference>
<feature type="domain" description="MurNAc-LAA" evidence="2">
    <location>
        <begin position="64"/>
        <end position="173"/>
    </location>
</feature>
<name>A0ABX8FG58_9BACI</name>
<reference evidence="3 4" key="1">
    <citation type="submission" date="2021-03" db="EMBL/GenBank/DDBJ databases">
        <title>The first data on the complete genome of the tetrodotoxin-producing bacterium.</title>
        <authorList>
            <person name="Melnikova D.I."/>
            <person name="Nijland R."/>
            <person name="Magarlamov T.Y."/>
        </authorList>
    </citation>
    <scope>NUCLEOTIDE SEQUENCE [LARGE SCALE GENOMIC DNA]</scope>
    <source>
        <strain evidence="3 4">1839</strain>
    </source>
</reference>
<dbReference type="Gene3D" id="3.40.630.40">
    <property type="entry name" value="Zn-dependent exopeptidases"/>
    <property type="match status" value="1"/>
</dbReference>
<dbReference type="SUPFAM" id="SSF53187">
    <property type="entry name" value="Zn-dependent exopeptidases"/>
    <property type="match status" value="1"/>
</dbReference>
<evidence type="ECO:0000313" key="4">
    <source>
        <dbReference type="Proteomes" id="UP000679247"/>
    </source>
</evidence>
<organism evidence="3 4">
    <name type="scientific">Cytobacillus gottheilii</name>
    <dbReference type="NCBI Taxonomy" id="859144"/>
    <lineage>
        <taxon>Bacteria</taxon>
        <taxon>Bacillati</taxon>
        <taxon>Bacillota</taxon>
        <taxon>Bacilli</taxon>
        <taxon>Bacillales</taxon>
        <taxon>Bacillaceae</taxon>
        <taxon>Cytobacillus</taxon>
    </lineage>
</organism>
<evidence type="ECO:0000313" key="3">
    <source>
        <dbReference type="EMBL" id="QVY63002.1"/>
    </source>
</evidence>
<dbReference type="PANTHER" id="PTHR30404">
    <property type="entry name" value="N-ACETYLMURAMOYL-L-ALANINE AMIDASE"/>
    <property type="match status" value="1"/>
</dbReference>
<sequence length="263" mass="28094">MVKVYIDPGHGGLDPGAIGNGLLEKVLTLSISKRISEILIADYDGVTVKLSRTGDQTLSLSQRTNDANAWGADLFLSVHINAGGGTGYEDFVYTTAGTKEASIQNAIHSEVMSRIPGVTDRGKKKANYHVLRESKMPAVLTECLFIDKAADAARLKEASFIEALAQGHAAGIAKAFNLAKKSTAETTKPKEAANLYKPTASAMANATSVVLKRWSDKDVHGDKAIDPSWRTKLLNGELTDSDAIGLFYVAVERGLFNGGKEAK</sequence>
<evidence type="ECO:0000256" key="1">
    <source>
        <dbReference type="ARBA" id="ARBA00022801"/>
    </source>
</evidence>
<proteinExistence type="predicted"/>
<dbReference type="EMBL" id="CP071709">
    <property type="protein sequence ID" value="QVY63002.1"/>
    <property type="molecule type" value="Genomic_DNA"/>
</dbReference>
<evidence type="ECO:0000259" key="2">
    <source>
        <dbReference type="SMART" id="SM00646"/>
    </source>
</evidence>